<dbReference type="EMBL" id="KV878210">
    <property type="protein sequence ID" value="OJJ39448.1"/>
    <property type="molecule type" value="Genomic_DNA"/>
</dbReference>
<dbReference type="VEuPathDB" id="FungiDB:ASPWEDRAFT_169293"/>
<dbReference type="GeneID" id="63746277"/>
<dbReference type="SUPFAM" id="SSF53474">
    <property type="entry name" value="alpha/beta-Hydrolases"/>
    <property type="match status" value="1"/>
</dbReference>
<reference evidence="4" key="1">
    <citation type="journal article" date="2017" name="Genome Biol.">
        <title>Comparative genomics reveals high biological diversity and specific adaptations in the industrially and medically important fungal genus Aspergillus.</title>
        <authorList>
            <person name="de Vries R.P."/>
            <person name="Riley R."/>
            <person name="Wiebenga A."/>
            <person name="Aguilar-Osorio G."/>
            <person name="Amillis S."/>
            <person name="Uchima C.A."/>
            <person name="Anderluh G."/>
            <person name="Asadollahi M."/>
            <person name="Askin M."/>
            <person name="Barry K."/>
            <person name="Battaglia E."/>
            <person name="Bayram O."/>
            <person name="Benocci T."/>
            <person name="Braus-Stromeyer S.A."/>
            <person name="Caldana C."/>
            <person name="Canovas D."/>
            <person name="Cerqueira G.C."/>
            <person name="Chen F."/>
            <person name="Chen W."/>
            <person name="Choi C."/>
            <person name="Clum A."/>
            <person name="Dos Santos R.A."/>
            <person name="Damasio A.R."/>
            <person name="Diallinas G."/>
            <person name="Emri T."/>
            <person name="Fekete E."/>
            <person name="Flipphi M."/>
            <person name="Freyberg S."/>
            <person name="Gallo A."/>
            <person name="Gournas C."/>
            <person name="Habgood R."/>
            <person name="Hainaut M."/>
            <person name="Harispe M.L."/>
            <person name="Henrissat B."/>
            <person name="Hilden K.S."/>
            <person name="Hope R."/>
            <person name="Hossain A."/>
            <person name="Karabika E."/>
            <person name="Karaffa L."/>
            <person name="Karanyi Z."/>
            <person name="Krasevec N."/>
            <person name="Kuo A."/>
            <person name="Kusch H."/>
            <person name="LaButti K."/>
            <person name="Lagendijk E.L."/>
            <person name="Lapidus A."/>
            <person name="Levasseur A."/>
            <person name="Lindquist E."/>
            <person name="Lipzen A."/>
            <person name="Logrieco A.F."/>
            <person name="MacCabe A."/>
            <person name="Maekelae M.R."/>
            <person name="Malavazi I."/>
            <person name="Melin P."/>
            <person name="Meyer V."/>
            <person name="Mielnichuk N."/>
            <person name="Miskei M."/>
            <person name="Molnar A.P."/>
            <person name="Mule G."/>
            <person name="Ngan C.Y."/>
            <person name="Orejas M."/>
            <person name="Orosz E."/>
            <person name="Ouedraogo J.P."/>
            <person name="Overkamp K.M."/>
            <person name="Park H.-S."/>
            <person name="Perrone G."/>
            <person name="Piumi F."/>
            <person name="Punt P.J."/>
            <person name="Ram A.F."/>
            <person name="Ramon A."/>
            <person name="Rauscher S."/>
            <person name="Record E."/>
            <person name="Riano-Pachon D.M."/>
            <person name="Robert V."/>
            <person name="Roehrig J."/>
            <person name="Ruller R."/>
            <person name="Salamov A."/>
            <person name="Salih N.S."/>
            <person name="Samson R.A."/>
            <person name="Sandor E."/>
            <person name="Sanguinetti M."/>
            <person name="Schuetze T."/>
            <person name="Sepcic K."/>
            <person name="Shelest E."/>
            <person name="Sherlock G."/>
            <person name="Sophianopoulou V."/>
            <person name="Squina F.M."/>
            <person name="Sun H."/>
            <person name="Susca A."/>
            <person name="Todd R.B."/>
            <person name="Tsang A."/>
            <person name="Unkles S.E."/>
            <person name="van de Wiele N."/>
            <person name="van Rossen-Uffink D."/>
            <person name="Oliveira J.V."/>
            <person name="Vesth T.C."/>
            <person name="Visser J."/>
            <person name="Yu J.-H."/>
            <person name="Zhou M."/>
            <person name="Andersen M.R."/>
            <person name="Archer D.B."/>
            <person name="Baker S.E."/>
            <person name="Benoit I."/>
            <person name="Brakhage A.A."/>
            <person name="Braus G.H."/>
            <person name="Fischer R."/>
            <person name="Frisvad J.C."/>
            <person name="Goldman G.H."/>
            <person name="Houbraken J."/>
            <person name="Oakley B."/>
            <person name="Pocsi I."/>
            <person name="Scazzocchio C."/>
            <person name="Seiboth B."/>
            <person name="vanKuyk P.A."/>
            <person name="Wortman J."/>
            <person name="Dyer P.S."/>
            <person name="Grigoriev I.V."/>
        </authorList>
    </citation>
    <scope>NUCLEOTIDE SEQUENCE [LARGE SCALE GENOMIC DNA]</scope>
    <source>
        <strain evidence="4">DTO 134E9</strain>
    </source>
</reference>
<dbReference type="PANTHER" id="PTHR43329">
    <property type="entry name" value="EPOXIDE HYDROLASE"/>
    <property type="match status" value="1"/>
</dbReference>
<keyword evidence="4" id="KW-1185">Reference proteome</keyword>
<dbReference type="STRING" id="1073089.A0A1L9RX85"/>
<organism evidence="3 4">
    <name type="scientific">Aspergillus wentii DTO 134E9</name>
    <dbReference type="NCBI Taxonomy" id="1073089"/>
    <lineage>
        <taxon>Eukaryota</taxon>
        <taxon>Fungi</taxon>
        <taxon>Dikarya</taxon>
        <taxon>Ascomycota</taxon>
        <taxon>Pezizomycotina</taxon>
        <taxon>Eurotiomycetes</taxon>
        <taxon>Eurotiomycetidae</taxon>
        <taxon>Eurotiales</taxon>
        <taxon>Aspergillaceae</taxon>
        <taxon>Aspergillus</taxon>
        <taxon>Aspergillus subgen. Cremei</taxon>
    </lineage>
</organism>
<evidence type="ECO:0000256" key="1">
    <source>
        <dbReference type="SAM" id="Phobius"/>
    </source>
</evidence>
<evidence type="ECO:0000313" key="4">
    <source>
        <dbReference type="Proteomes" id="UP000184383"/>
    </source>
</evidence>
<dbReference type="Gene3D" id="3.40.50.1820">
    <property type="entry name" value="alpha/beta hydrolase"/>
    <property type="match status" value="1"/>
</dbReference>
<proteinExistence type="predicted"/>
<evidence type="ECO:0000313" key="3">
    <source>
        <dbReference type="EMBL" id="OJJ39448.1"/>
    </source>
</evidence>
<dbReference type="RefSeq" id="XP_040693124.1">
    <property type="nucleotide sequence ID" value="XM_040830429.1"/>
</dbReference>
<dbReference type="OrthoDB" id="6431331at2759"/>
<name>A0A1L9RX85_ASPWE</name>
<dbReference type="InterPro" id="IPR000073">
    <property type="entry name" value="AB_hydrolase_1"/>
</dbReference>
<dbReference type="InterPro" id="IPR029058">
    <property type="entry name" value="AB_hydrolase_fold"/>
</dbReference>
<gene>
    <name evidence="3" type="ORF">ASPWEDRAFT_169293</name>
</gene>
<keyword evidence="1" id="KW-0472">Membrane</keyword>
<accession>A0A1L9RX85</accession>
<dbReference type="Proteomes" id="UP000184383">
    <property type="component" value="Unassembled WGS sequence"/>
</dbReference>
<dbReference type="AlphaFoldDB" id="A0A1L9RX85"/>
<keyword evidence="1" id="KW-1133">Transmembrane helix</keyword>
<keyword evidence="1" id="KW-0812">Transmembrane</keyword>
<evidence type="ECO:0000259" key="2">
    <source>
        <dbReference type="Pfam" id="PF00561"/>
    </source>
</evidence>
<feature type="transmembrane region" description="Helical" evidence="1">
    <location>
        <begin position="6"/>
        <end position="28"/>
    </location>
</feature>
<dbReference type="Pfam" id="PF00561">
    <property type="entry name" value="Abhydrolase_1"/>
    <property type="match status" value="1"/>
</dbReference>
<protein>
    <recommendedName>
        <fullName evidence="2">AB hydrolase-1 domain-containing protein</fullName>
    </recommendedName>
</protein>
<sequence length="474" mass="52686">MANPLITGVVSAVGFAYGLFTLVLYGALAVRHGYFFRKSTEKETLELQLARNRFWDLSREWCGLSHRFLTLRNGFKFHYLCNDATASDAKKPLVIFIHGFPDSWAIWRYIVSSKSLQSTATVVAVDLPGYGGTDSLKKYSATSVLENLTEFIVSVRARYGIDDEAGERPKTVIVAHDWGCVLSMRLAAEAPELADRFILSNGPLVPLVASNVRRLVSSSVKMFKTSVFSPVRSRSTLLKAFNTLKPVFRQLNLSGYIFAMKLPMVFVRYFGVGGNYSFLKMVHRRSYGDNKFTDLDAAECLASTLGPSVEECKTKTADGEEYPASLKNERVHANYEHMASYYRDGTSVARWNKSVETIAALHSIAQGKEIRRTSSGAGVFDDGPKGVLKAYSTIIWGKKDIALEQQLCLDGISDYLVQKSQVVVLPRARHFTPLEEESRMALEKAAEWAAKGEKEDIGAVIEASYPGAVVTFRK</sequence>
<feature type="domain" description="AB hydrolase-1" evidence="2">
    <location>
        <begin position="92"/>
        <end position="204"/>
    </location>
</feature>